<dbReference type="SFLD" id="SFLDG01140">
    <property type="entry name" value="C2.B:_Phosphomannomutase_and_P"/>
    <property type="match status" value="1"/>
</dbReference>
<comment type="caution">
    <text evidence="1">The sequence shown here is derived from an EMBL/GenBank/DDBJ whole genome shotgun (WGS) entry which is preliminary data.</text>
</comment>
<dbReference type="GO" id="GO:0016787">
    <property type="term" value="F:hydrolase activity"/>
    <property type="evidence" value="ECO:0007669"/>
    <property type="project" value="UniProtKB-KW"/>
</dbReference>
<dbReference type="PROSITE" id="PS01229">
    <property type="entry name" value="COF_2"/>
    <property type="match status" value="1"/>
</dbReference>
<dbReference type="InterPro" id="IPR036412">
    <property type="entry name" value="HAD-like_sf"/>
</dbReference>
<proteinExistence type="predicted"/>
<organism evidence="1 2">
    <name type="scientific">Pseudoflavonifractor hominis</name>
    <dbReference type="NCBI Taxonomy" id="2763059"/>
    <lineage>
        <taxon>Bacteria</taxon>
        <taxon>Bacillati</taxon>
        <taxon>Bacillota</taxon>
        <taxon>Clostridia</taxon>
        <taxon>Eubacteriales</taxon>
        <taxon>Oscillospiraceae</taxon>
        <taxon>Pseudoflavonifractor</taxon>
    </lineage>
</organism>
<sequence>MYRLIALDIDGTLIGPDGRVSPANREAIARARAAGMKVVLCTGRSWQESEDVADQAGCDRVLVCQGGAALADLGLRRNTRRWDMPRETGLALVERLEREELGLMLFAGEELLVNPKGDEIFRTYPSAGFHRCKRVEGSPGAVLEREGLPLSKIYAQGAPETFPPLLAELGEYADVELTSSAPYNFEIVPAGVDKGTGLAALAGGLGIALEECAAIGDSDNDRGMLTAVGMPIAMGNATEAIRALARRITASNREDGVARAIDRLLEAN</sequence>
<dbReference type="NCBIfam" id="TIGR00099">
    <property type="entry name" value="Cof-subfamily"/>
    <property type="match status" value="1"/>
</dbReference>
<keyword evidence="1" id="KW-0378">Hydrolase</keyword>
<keyword evidence="2" id="KW-1185">Reference proteome</keyword>
<dbReference type="EMBL" id="JACOPR010000003">
    <property type="protein sequence ID" value="MBC5730667.1"/>
    <property type="molecule type" value="Genomic_DNA"/>
</dbReference>
<accession>A0ABR7HT93</accession>
<name>A0ABR7HT93_9FIRM</name>
<dbReference type="PANTHER" id="PTHR10000:SF8">
    <property type="entry name" value="HAD SUPERFAMILY HYDROLASE-LIKE, TYPE 3"/>
    <property type="match status" value="1"/>
</dbReference>
<dbReference type="RefSeq" id="WP_101691646.1">
    <property type="nucleotide sequence ID" value="NZ_JACOPR010000003.1"/>
</dbReference>
<protein>
    <submittedName>
        <fullName evidence="1">Cof-type HAD-IIB family hydrolase</fullName>
    </submittedName>
</protein>
<dbReference type="SFLD" id="SFLDS00003">
    <property type="entry name" value="Haloacid_Dehalogenase"/>
    <property type="match status" value="1"/>
</dbReference>
<evidence type="ECO:0000313" key="2">
    <source>
        <dbReference type="Proteomes" id="UP000660021"/>
    </source>
</evidence>
<evidence type="ECO:0000313" key="1">
    <source>
        <dbReference type="EMBL" id="MBC5730667.1"/>
    </source>
</evidence>
<dbReference type="InterPro" id="IPR000150">
    <property type="entry name" value="Cof"/>
</dbReference>
<gene>
    <name evidence="1" type="ORF">H8S34_07440</name>
</gene>
<dbReference type="PANTHER" id="PTHR10000">
    <property type="entry name" value="PHOSPHOSERINE PHOSPHATASE"/>
    <property type="match status" value="1"/>
</dbReference>
<dbReference type="Gene3D" id="3.40.50.1000">
    <property type="entry name" value="HAD superfamily/HAD-like"/>
    <property type="match status" value="1"/>
</dbReference>
<dbReference type="InterPro" id="IPR006379">
    <property type="entry name" value="HAD-SF_hydro_IIB"/>
</dbReference>
<dbReference type="Gene3D" id="3.30.1240.10">
    <property type="match status" value="1"/>
</dbReference>
<dbReference type="Pfam" id="PF08282">
    <property type="entry name" value="Hydrolase_3"/>
    <property type="match status" value="1"/>
</dbReference>
<dbReference type="Proteomes" id="UP000660021">
    <property type="component" value="Unassembled WGS sequence"/>
</dbReference>
<dbReference type="NCBIfam" id="TIGR01484">
    <property type="entry name" value="HAD-SF-IIB"/>
    <property type="match status" value="1"/>
</dbReference>
<dbReference type="InterPro" id="IPR023214">
    <property type="entry name" value="HAD_sf"/>
</dbReference>
<reference evidence="1 2" key="1">
    <citation type="submission" date="2020-08" db="EMBL/GenBank/DDBJ databases">
        <title>Genome public.</title>
        <authorList>
            <person name="Liu C."/>
            <person name="Sun Q."/>
        </authorList>
    </citation>
    <scope>NUCLEOTIDE SEQUENCE [LARGE SCALE GENOMIC DNA]</scope>
    <source>
        <strain evidence="1 2">New-38</strain>
    </source>
</reference>
<dbReference type="SUPFAM" id="SSF56784">
    <property type="entry name" value="HAD-like"/>
    <property type="match status" value="1"/>
</dbReference>